<comment type="caution">
    <text evidence="8">The sequence shown here is derived from an EMBL/GenBank/DDBJ whole genome shotgun (WGS) entry which is preliminary data.</text>
</comment>
<dbReference type="GO" id="GO:0005741">
    <property type="term" value="C:mitochondrial outer membrane"/>
    <property type="evidence" value="ECO:0007669"/>
    <property type="project" value="UniProtKB-SubCell"/>
</dbReference>
<evidence type="ECO:0000256" key="5">
    <source>
        <dbReference type="ARBA" id="ARBA00039789"/>
    </source>
</evidence>
<dbReference type="PANTHER" id="PTHR22847:SF637">
    <property type="entry name" value="WD REPEAT DOMAIN 5B"/>
    <property type="match status" value="1"/>
</dbReference>
<dbReference type="Pfam" id="PF00400">
    <property type="entry name" value="WD40"/>
    <property type="match status" value="2"/>
</dbReference>
<evidence type="ECO:0000256" key="1">
    <source>
        <dbReference type="ARBA" id="ARBA00004570"/>
    </source>
</evidence>
<dbReference type="PROSITE" id="PS00678">
    <property type="entry name" value="WD_REPEATS_1"/>
    <property type="match status" value="1"/>
</dbReference>
<keyword evidence="2 7" id="KW-0853">WD repeat</keyword>
<evidence type="ECO:0000256" key="6">
    <source>
        <dbReference type="ARBA" id="ARBA00043913"/>
    </source>
</evidence>
<organism evidence="8">
    <name type="scientific">Talaromyces marneffei PM1</name>
    <dbReference type="NCBI Taxonomy" id="1077442"/>
    <lineage>
        <taxon>Eukaryota</taxon>
        <taxon>Fungi</taxon>
        <taxon>Dikarya</taxon>
        <taxon>Ascomycota</taxon>
        <taxon>Pezizomycotina</taxon>
        <taxon>Eurotiomycetes</taxon>
        <taxon>Eurotiomycetidae</taxon>
        <taxon>Eurotiales</taxon>
        <taxon>Trichocomaceae</taxon>
        <taxon>Talaromyces</taxon>
        <taxon>Talaromyces sect. Talaromyces</taxon>
    </lineage>
</organism>
<evidence type="ECO:0000256" key="4">
    <source>
        <dbReference type="ARBA" id="ARBA00038415"/>
    </source>
</evidence>
<keyword evidence="8" id="KW-0418">Kinase</keyword>
<dbReference type="PANTHER" id="PTHR22847">
    <property type="entry name" value="WD40 REPEAT PROTEIN"/>
    <property type="match status" value="1"/>
</dbReference>
<evidence type="ECO:0000313" key="8">
    <source>
        <dbReference type="EMBL" id="KFX43314.1"/>
    </source>
</evidence>
<protein>
    <recommendedName>
        <fullName evidence="5">Mitochondrial division protein 1</fullName>
    </recommendedName>
</protein>
<feature type="repeat" description="WD" evidence="7">
    <location>
        <begin position="167"/>
        <end position="208"/>
    </location>
</feature>
<dbReference type="EMBL" id="JPOX01000036">
    <property type="protein sequence ID" value="KFX43314.1"/>
    <property type="molecule type" value="Genomic_DNA"/>
</dbReference>
<dbReference type="InterPro" id="IPR036322">
    <property type="entry name" value="WD40_repeat_dom_sf"/>
</dbReference>
<dbReference type="InterPro" id="IPR015943">
    <property type="entry name" value="WD40/YVTN_repeat-like_dom_sf"/>
</dbReference>
<reference evidence="8" key="1">
    <citation type="journal article" date="2014" name="PLoS Genet.">
        <title>Signature Gene Expression Reveals Novel Clues to the Molecular Mechanisms of Dimorphic Transition in Penicillium marneffei.</title>
        <authorList>
            <person name="Yang E."/>
            <person name="Wang G."/>
            <person name="Cai J."/>
            <person name="Woo P.C."/>
            <person name="Lau S.K."/>
            <person name="Yuen K.-Y."/>
            <person name="Chow W.-N."/>
            <person name="Lin X."/>
        </authorList>
    </citation>
    <scope>NUCLEOTIDE SEQUENCE [LARGE SCALE GENOMIC DNA]</scope>
    <source>
        <strain evidence="8">PM1</strain>
    </source>
</reference>
<keyword evidence="8" id="KW-0808">Transferase</keyword>
<name>A0A093UZZ5_TALMA</name>
<dbReference type="PRINTS" id="PR00320">
    <property type="entry name" value="GPROTEINBRPT"/>
</dbReference>
<evidence type="ECO:0000256" key="2">
    <source>
        <dbReference type="ARBA" id="ARBA00022574"/>
    </source>
</evidence>
<keyword evidence="3" id="KW-0677">Repeat</keyword>
<dbReference type="InterPro" id="IPR019775">
    <property type="entry name" value="WD40_repeat_CS"/>
</dbReference>
<dbReference type="Gene3D" id="2.130.10.10">
    <property type="entry name" value="YVTN repeat-like/Quinoprotein amine dehydrogenase"/>
    <property type="match status" value="1"/>
</dbReference>
<dbReference type="HOGENOM" id="CLU_000288_57_33_1"/>
<gene>
    <name evidence="8" type="ORF">GQ26_0360430</name>
</gene>
<dbReference type="eggNOG" id="KOG0266">
    <property type="taxonomic scope" value="Eukaryota"/>
</dbReference>
<dbReference type="SUPFAM" id="SSF50978">
    <property type="entry name" value="WD40 repeat-like"/>
    <property type="match status" value="1"/>
</dbReference>
<evidence type="ECO:0000256" key="3">
    <source>
        <dbReference type="ARBA" id="ARBA00022737"/>
    </source>
</evidence>
<dbReference type="SMART" id="SM00320">
    <property type="entry name" value="WD40"/>
    <property type="match status" value="2"/>
</dbReference>
<comment type="function">
    <text evidence="6">Involved in mitochondrial fission. Acts as an adapter protein required to form mitochondrial fission complexes. Formation of these complexes is required to promote constriction and fission of the mitochondrial compartment at a late step in mitochondrial division.</text>
</comment>
<sequence>MRSTGQLLAYSDDAGSIELWDVPRNYERNKLSITTHSVANQYSPKVTAMAFEPNNWRLWYVVYGGPVILWDISTISPLDRSISTGNLGIILNSGIPCNLAISPNNDLIVRVKDDIQFWSLPGFQDLRKLRNEGTSAIAISQTDFARVGAKNEVFICKLINDQVRHTLRGHTDDILSMDFSPDGGLLVTGSRDRTVRVWDIATEKDIAVMYGRSREVISVLYLPIGGKKLVVSGSADGTVRIWDYGVEKEIARIDNFYSGDWAIKRRMSFSQRNNLLAIASKFQGNISDGRVEV</sequence>
<dbReference type="GO" id="GO:1990234">
    <property type="term" value="C:transferase complex"/>
    <property type="evidence" value="ECO:0007669"/>
    <property type="project" value="UniProtKB-ARBA"/>
</dbReference>
<comment type="similarity">
    <text evidence="4">Belongs to the WD repeat MDV1/CAF4 family.</text>
</comment>
<dbReference type="AlphaFoldDB" id="A0A093UZZ5"/>
<dbReference type="InterPro" id="IPR020472">
    <property type="entry name" value="WD40_PAC1"/>
</dbReference>
<dbReference type="PROSITE" id="PS50082">
    <property type="entry name" value="WD_REPEATS_2"/>
    <property type="match status" value="2"/>
</dbReference>
<dbReference type="GO" id="GO:0016301">
    <property type="term" value="F:kinase activity"/>
    <property type="evidence" value="ECO:0007669"/>
    <property type="project" value="UniProtKB-KW"/>
</dbReference>
<comment type="subcellular location">
    <subcellularLocation>
        <location evidence="1">Mitochondrion outer membrane</location>
        <topology evidence="1">Peripheral membrane protein</topology>
        <orientation evidence="1">Cytoplasmic side</orientation>
    </subcellularLocation>
</comment>
<evidence type="ECO:0000256" key="7">
    <source>
        <dbReference type="PROSITE-ProRule" id="PRU00221"/>
    </source>
</evidence>
<accession>A0A093UZZ5</accession>
<dbReference type="InterPro" id="IPR001680">
    <property type="entry name" value="WD40_rpt"/>
</dbReference>
<proteinExistence type="inferred from homology"/>
<dbReference type="PROSITE" id="PS50294">
    <property type="entry name" value="WD_REPEATS_REGION"/>
    <property type="match status" value="2"/>
</dbReference>
<feature type="repeat" description="WD" evidence="7">
    <location>
        <begin position="209"/>
        <end position="252"/>
    </location>
</feature>